<sequence length="347" mass="39928">MKRLIVCSDGTWQDLNTDTPTNVVKIAQGITTVDRNQIPQLVFYQQGLGTQNLKDRITGGVFGLGIDAAIQQAYSFLCLNYDPGDEIYLFGFSRGAYTVRSLAGFIYNCGLLQRPHIRRIPEAYELYRDRSEEKRPSSKYAIEYRQQYAQQEGAQVPIHLLGCWDTVGSLGVPDLIPFLPFDNWLNHKYQFHDTTLNRQILHARHGVAVDEIREVFNVTPMDSSFEGQDIKQIWFPGDHSGVGGGSLDKERLSDGALDWMIKEAENLGLEFDRSCVENGIHPNYKIDFDNQPEGIFKLMKTISRKISDFNNLDDTVKMRWRDRKDYRPENLDPFILELEKWSNEHPK</sequence>
<dbReference type="InterPro" id="IPR018712">
    <property type="entry name" value="Tle1-like_cat"/>
</dbReference>
<dbReference type="OrthoDB" id="4378831at2"/>
<name>B7KJY4_GLOC7</name>
<evidence type="ECO:0000259" key="1">
    <source>
        <dbReference type="Pfam" id="PF09994"/>
    </source>
</evidence>
<reference evidence="3" key="1">
    <citation type="journal article" date="2011" name="MBio">
        <title>Novel metabolic attributes of the genus Cyanothece, comprising a group of unicellular nitrogen-fixing Cyanobacteria.</title>
        <authorList>
            <person name="Bandyopadhyay A."/>
            <person name="Elvitigala T."/>
            <person name="Welsh E."/>
            <person name="Stockel J."/>
            <person name="Liberton M."/>
            <person name="Min H."/>
            <person name="Sherman L.A."/>
            <person name="Pakrasi H.B."/>
        </authorList>
    </citation>
    <scope>NUCLEOTIDE SEQUENCE [LARGE SCALE GENOMIC DNA]</scope>
    <source>
        <strain evidence="3">PCC 7424</strain>
    </source>
</reference>
<organism evidence="2 3">
    <name type="scientific">Gloeothece citriformis (strain PCC 7424)</name>
    <name type="common">Cyanothece sp. (strain PCC 7424)</name>
    <dbReference type="NCBI Taxonomy" id="65393"/>
    <lineage>
        <taxon>Bacteria</taxon>
        <taxon>Bacillati</taxon>
        <taxon>Cyanobacteriota</taxon>
        <taxon>Cyanophyceae</taxon>
        <taxon>Oscillatoriophycideae</taxon>
        <taxon>Chroococcales</taxon>
        <taxon>Aphanothecaceae</taxon>
        <taxon>Gloeothece</taxon>
        <taxon>Gloeothece citriformis</taxon>
    </lineage>
</organism>
<evidence type="ECO:0000313" key="3">
    <source>
        <dbReference type="Proteomes" id="UP000002384"/>
    </source>
</evidence>
<dbReference type="STRING" id="65393.PCC7424_1132"/>
<dbReference type="AlphaFoldDB" id="B7KJY4"/>
<dbReference type="Pfam" id="PF09994">
    <property type="entry name" value="T6SS_Tle1-like_cat"/>
    <property type="match status" value="1"/>
</dbReference>
<protein>
    <recommendedName>
        <fullName evidence="1">T6SS Phospholipase effector Tle1-like catalytic domain-containing protein</fullName>
    </recommendedName>
</protein>
<dbReference type="EMBL" id="CP001291">
    <property type="protein sequence ID" value="ACK69583.1"/>
    <property type="molecule type" value="Genomic_DNA"/>
</dbReference>
<dbReference type="eggNOG" id="COG3673">
    <property type="taxonomic scope" value="Bacteria"/>
</dbReference>
<dbReference type="KEGG" id="cyc:PCC7424_1132"/>
<accession>B7KJY4</accession>
<dbReference type="Proteomes" id="UP000002384">
    <property type="component" value="Chromosome"/>
</dbReference>
<dbReference type="HOGENOM" id="CLU_005049_6_1_3"/>
<dbReference type="RefSeq" id="WP_012598529.1">
    <property type="nucleotide sequence ID" value="NC_011729.1"/>
</dbReference>
<keyword evidence="3" id="KW-1185">Reference proteome</keyword>
<gene>
    <name evidence="2" type="ordered locus">PCC7424_1132</name>
</gene>
<evidence type="ECO:0000313" key="2">
    <source>
        <dbReference type="EMBL" id="ACK69583.1"/>
    </source>
</evidence>
<feature type="domain" description="T6SS Phospholipase effector Tle1-like catalytic" evidence="1">
    <location>
        <begin position="2"/>
        <end position="263"/>
    </location>
</feature>
<dbReference type="PANTHER" id="PTHR33840:SF1">
    <property type="entry name" value="TLE1 PHOSPHOLIPASE DOMAIN-CONTAINING PROTEIN"/>
    <property type="match status" value="1"/>
</dbReference>
<proteinExistence type="predicted"/>
<dbReference type="PANTHER" id="PTHR33840">
    <property type="match status" value="1"/>
</dbReference>